<evidence type="ECO:0000256" key="1">
    <source>
        <dbReference type="ARBA" id="ARBA00004141"/>
    </source>
</evidence>
<evidence type="ECO:0000313" key="9">
    <source>
        <dbReference type="Proteomes" id="UP001160483"/>
    </source>
</evidence>
<comment type="subcellular location">
    <subcellularLocation>
        <location evidence="1">Membrane</location>
        <topology evidence="1">Multi-pass membrane protein</topology>
    </subcellularLocation>
</comment>
<keyword evidence="3" id="KW-0813">Transport</keyword>
<comment type="caution">
    <text evidence="8">The sequence shown here is derived from an EMBL/GenBank/DDBJ whole genome shotgun (WGS) entry which is preliminary data.</text>
</comment>
<evidence type="ECO:0000256" key="7">
    <source>
        <dbReference type="SAM" id="Phobius"/>
    </source>
</evidence>
<sequence length="214" mass="23887">MESPTKSEKFVQEDVVCMERDGLPLEIWNDMIQHENLIYYSLLFLNGSVLWAYYSCLSAQDFYSSQFPQSGLEFSFLTTLCTSWPMVIGQGIQMGLGLDKKFTSRFRVHSGYFIFLLMALLILSFSAMTFTSQKTGALLILVCFGCIGIGNSLSEATYYTIAALFPIEKFTNGVQIGNSCAGILNITVATVLRLAVGGVNQTSTSTRWSFYLFF</sequence>
<evidence type="ECO:0000256" key="6">
    <source>
        <dbReference type="ARBA" id="ARBA00023136"/>
    </source>
</evidence>
<dbReference type="InterPro" id="IPR002259">
    <property type="entry name" value="Eqnu_transpt"/>
</dbReference>
<dbReference type="EMBL" id="CAKKTJ010000157">
    <property type="protein sequence ID" value="CAH0476562.1"/>
    <property type="molecule type" value="Genomic_DNA"/>
</dbReference>
<feature type="transmembrane region" description="Helical" evidence="7">
    <location>
        <begin position="136"/>
        <end position="154"/>
    </location>
</feature>
<evidence type="ECO:0000256" key="5">
    <source>
        <dbReference type="ARBA" id="ARBA00022989"/>
    </source>
</evidence>
<evidence type="ECO:0000313" key="8">
    <source>
        <dbReference type="EMBL" id="CAH0476562.1"/>
    </source>
</evidence>
<dbReference type="Proteomes" id="UP001160483">
    <property type="component" value="Unassembled WGS sequence"/>
</dbReference>
<evidence type="ECO:0000256" key="4">
    <source>
        <dbReference type="ARBA" id="ARBA00022692"/>
    </source>
</evidence>
<dbReference type="GO" id="GO:0005337">
    <property type="term" value="F:nucleoside transmembrane transporter activity"/>
    <property type="evidence" value="ECO:0007669"/>
    <property type="project" value="InterPro"/>
</dbReference>
<keyword evidence="4 7" id="KW-0812">Transmembrane</keyword>
<gene>
    <name evidence="8" type="ORF">PBS003_LOCUS3337</name>
</gene>
<keyword evidence="6 7" id="KW-0472">Membrane</keyword>
<comment type="similarity">
    <text evidence="2">Belongs to the SLC29A/ENT transporter (TC 2.A.57) family.</text>
</comment>
<dbReference type="GO" id="GO:0005886">
    <property type="term" value="C:plasma membrane"/>
    <property type="evidence" value="ECO:0007669"/>
    <property type="project" value="TreeGrafter"/>
</dbReference>
<proteinExistence type="inferred from homology"/>
<evidence type="ECO:0000256" key="3">
    <source>
        <dbReference type="ARBA" id="ARBA00022448"/>
    </source>
</evidence>
<dbReference type="AlphaFoldDB" id="A0AAU9KWL8"/>
<keyword evidence="5 7" id="KW-1133">Transmembrane helix</keyword>
<organism evidence="8 9">
    <name type="scientific">Peronospora belbahrii</name>
    <dbReference type="NCBI Taxonomy" id="622444"/>
    <lineage>
        <taxon>Eukaryota</taxon>
        <taxon>Sar</taxon>
        <taxon>Stramenopiles</taxon>
        <taxon>Oomycota</taxon>
        <taxon>Peronosporomycetes</taxon>
        <taxon>Peronosporales</taxon>
        <taxon>Peronosporaceae</taxon>
        <taxon>Peronospora</taxon>
    </lineage>
</organism>
<evidence type="ECO:0000256" key="2">
    <source>
        <dbReference type="ARBA" id="ARBA00007965"/>
    </source>
</evidence>
<feature type="transmembrane region" description="Helical" evidence="7">
    <location>
        <begin position="74"/>
        <end position="98"/>
    </location>
</feature>
<feature type="transmembrane region" description="Helical" evidence="7">
    <location>
        <begin position="37"/>
        <end position="54"/>
    </location>
</feature>
<protein>
    <recommendedName>
        <fullName evidence="10">Major facilitator superfamily (MFS) profile domain-containing protein</fullName>
    </recommendedName>
</protein>
<feature type="transmembrane region" description="Helical" evidence="7">
    <location>
        <begin position="110"/>
        <end position="130"/>
    </location>
</feature>
<dbReference type="PANTHER" id="PTHR10332:SF10">
    <property type="entry name" value="EQUILIBRATIVE NUCLEOSIDE TRANSPORTER 4"/>
    <property type="match status" value="1"/>
</dbReference>
<reference evidence="8" key="1">
    <citation type="submission" date="2021-11" db="EMBL/GenBank/DDBJ databases">
        <authorList>
            <person name="Islam A."/>
            <person name="Islam S."/>
            <person name="Flora M.S."/>
            <person name="Rahman M."/>
            <person name="Ziaur R.M."/>
            <person name="Epstein J.H."/>
            <person name="Hassan M."/>
            <person name="Klassen M."/>
            <person name="Woodard K."/>
            <person name="Webb A."/>
            <person name="Webby R.J."/>
            <person name="El Zowalaty M.E."/>
        </authorList>
    </citation>
    <scope>NUCLEOTIDE SEQUENCE</scope>
    <source>
        <strain evidence="8">Pbs3</strain>
    </source>
</reference>
<accession>A0AAU9KWL8</accession>
<evidence type="ECO:0008006" key="10">
    <source>
        <dbReference type="Google" id="ProtNLM"/>
    </source>
</evidence>
<dbReference type="PANTHER" id="PTHR10332">
    <property type="entry name" value="EQUILIBRATIVE NUCLEOSIDE TRANSPORTER"/>
    <property type="match status" value="1"/>
</dbReference>
<name>A0AAU9KWL8_9STRA</name>